<comment type="caution">
    <text evidence="1">The sequence shown here is derived from an EMBL/GenBank/DDBJ whole genome shotgun (WGS) entry which is preliminary data.</text>
</comment>
<evidence type="ECO:0000313" key="1">
    <source>
        <dbReference type="EMBL" id="PVI95379.1"/>
    </source>
</evidence>
<protein>
    <recommendedName>
        <fullName evidence="3">DUF1778 domain-containing protein</fullName>
    </recommendedName>
</protein>
<gene>
    <name evidence="1" type="ORF">C4860_18450</name>
</gene>
<evidence type="ECO:0000313" key="2">
    <source>
        <dbReference type="Proteomes" id="UP000245912"/>
    </source>
</evidence>
<reference evidence="1 2" key="1">
    <citation type="submission" date="2018-04" db="EMBL/GenBank/DDBJ databases">
        <title>Serotype diversity and antimicrobial resistance among Salmonella enterica isolated from patients at an equine referral hospital.</title>
        <authorList>
            <person name="Leon I.M."/>
            <person name="Lawhon S.D."/>
            <person name="Norman K.N."/>
            <person name="Threadgill D.S."/>
            <person name="Ohta N."/>
            <person name="Vinasco J."/>
            <person name="Scott H.M."/>
        </authorList>
    </citation>
    <scope>NUCLEOTIDE SEQUENCE [LARGE SCALE GENOMIC DNA]</scope>
    <source>
        <strain evidence="1 2">235</strain>
    </source>
</reference>
<evidence type="ECO:0008006" key="3">
    <source>
        <dbReference type="Google" id="ProtNLM"/>
    </source>
</evidence>
<name>A0A2T8T190_SALER</name>
<proteinExistence type="predicted"/>
<dbReference type="Proteomes" id="UP000245912">
    <property type="component" value="Unassembled WGS sequence"/>
</dbReference>
<organism evidence="1 2">
    <name type="scientific">Salmonella enterica</name>
    <name type="common">Salmonella choleraesuis</name>
    <dbReference type="NCBI Taxonomy" id="28901"/>
    <lineage>
        <taxon>Bacteria</taxon>
        <taxon>Pseudomonadati</taxon>
        <taxon>Pseudomonadota</taxon>
        <taxon>Gammaproteobacteria</taxon>
        <taxon>Enterobacterales</taxon>
        <taxon>Enterobacteriaceae</taxon>
        <taxon>Salmonella</taxon>
    </lineage>
</organism>
<dbReference type="EMBL" id="QDLQ01000014">
    <property type="protein sequence ID" value="PVI95379.1"/>
    <property type="molecule type" value="Genomic_DNA"/>
</dbReference>
<sequence>MSFTEPKMPRRDCLFDDVLNLSVAGADDLIAALESEPVVNEKLLRAAQANKDLLKGVKRLSPRP</sequence>
<accession>A0A2T8T190</accession>
<dbReference type="Gene3D" id="1.20.890.30">
    <property type="entry name" value="VCA0319-like"/>
    <property type="match status" value="1"/>
</dbReference>
<dbReference type="AlphaFoldDB" id="A0A2T8T190"/>